<sequence length="155" mass="17828">MTINIEALINSLGKSYQEIFDEGLIPYKTKPTGYPGASFIALNMAKEGMHLAFKRDGKILFAVELFLLDQKRPLYQFPNELPSPLKPLMSREWVHGQFGSPEKALPPRKFLKKDVGWTELYTLLDFRIPTSMQVDYDLLEQVKSIAFLSTSEVRW</sequence>
<evidence type="ECO:0000313" key="1">
    <source>
        <dbReference type="EMBL" id="TDB47701.1"/>
    </source>
</evidence>
<dbReference type="EMBL" id="PUJX01000020">
    <property type="protein sequence ID" value="TDB47701.1"/>
    <property type="molecule type" value="Genomic_DNA"/>
</dbReference>
<reference evidence="1 2" key="1">
    <citation type="journal article" date="2019" name="Int. J. Syst. Evol. Microbiol.">
        <title>Photorhabdus khanii subsp. guanajuatensis subsp. nov., isolated from Heterorhabditis atacamensis, and Photorhabdus luminescens subsp. mexicana subsp. nov., isolated from Heterorhabditis mexicana entomopathogenic nematodes.</title>
        <authorList>
            <person name="Machado R.A.R."/>
            <person name="Bruno P."/>
            <person name="Arce C.C.M."/>
            <person name="Liechti N."/>
            <person name="Kohler A."/>
            <person name="Bernal J."/>
            <person name="Bruggmann R."/>
            <person name="Turlings T.C.J."/>
        </authorList>
    </citation>
    <scope>NUCLEOTIDE SEQUENCE [LARGE SCALE GENOMIC DNA]</scope>
    <source>
        <strain evidence="1 2">MEX47-22</strain>
    </source>
</reference>
<gene>
    <name evidence="1" type="ORF">C5468_17990</name>
</gene>
<accession>A0A4R4J3Q0</accession>
<dbReference type="InterPro" id="IPR045657">
    <property type="entry name" value="DUF6392"/>
</dbReference>
<dbReference type="RefSeq" id="WP_132347139.1">
    <property type="nucleotide sequence ID" value="NZ_CAWOLF010000020.1"/>
</dbReference>
<dbReference type="Proteomes" id="UP000295550">
    <property type="component" value="Unassembled WGS sequence"/>
</dbReference>
<evidence type="ECO:0000313" key="2">
    <source>
        <dbReference type="Proteomes" id="UP000295550"/>
    </source>
</evidence>
<proteinExistence type="predicted"/>
<name>A0A4R4J3Q0_PHOLU</name>
<dbReference type="AlphaFoldDB" id="A0A4R4J3Q0"/>
<organism evidence="1 2">
    <name type="scientific">Photorhabdus luminescens subsp. mexicana</name>
    <dbReference type="NCBI Taxonomy" id="2100167"/>
    <lineage>
        <taxon>Bacteria</taxon>
        <taxon>Pseudomonadati</taxon>
        <taxon>Pseudomonadota</taxon>
        <taxon>Gammaproteobacteria</taxon>
        <taxon>Enterobacterales</taxon>
        <taxon>Morganellaceae</taxon>
        <taxon>Photorhabdus</taxon>
    </lineage>
</organism>
<protein>
    <submittedName>
        <fullName evidence="1">Pyocin immunity protein</fullName>
    </submittedName>
</protein>
<dbReference type="Pfam" id="PF19929">
    <property type="entry name" value="DUF6392"/>
    <property type="match status" value="1"/>
</dbReference>
<comment type="caution">
    <text evidence="1">The sequence shown here is derived from an EMBL/GenBank/DDBJ whole genome shotgun (WGS) entry which is preliminary data.</text>
</comment>